<dbReference type="Proteomes" id="UP000467840">
    <property type="component" value="Chromosome 6"/>
</dbReference>
<protein>
    <recommendedName>
        <fullName evidence="3">RNase H type-1 domain-containing protein</fullName>
    </recommendedName>
</protein>
<dbReference type="EMBL" id="JAAGAX010000004">
    <property type="protein sequence ID" value="KAF2317614.1"/>
    <property type="molecule type" value="Genomic_DNA"/>
</dbReference>
<reference evidence="1 2" key="1">
    <citation type="journal article" date="2020" name="Mol. Plant">
        <title>The Chromosome-Based Rubber Tree Genome Provides New Insights into Spurge Genome Evolution and Rubber Biosynthesis.</title>
        <authorList>
            <person name="Liu J."/>
            <person name="Shi C."/>
            <person name="Shi C.C."/>
            <person name="Li W."/>
            <person name="Zhang Q.J."/>
            <person name="Zhang Y."/>
            <person name="Li K."/>
            <person name="Lu H.F."/>
            <person name="Shi C."/>
            <person name="Zhu S.T."/>
            <person name="Xiao Z.Y."/>
            <person name="Nan H."/>
            <person name="Yue Y."/>
            <person name="Zhu X.G."/>
            <person name="Wu Y."/>
            <person name="Hong X.N."/>
            <person name="Fan G.Y."/>
            <person name="Tong Y."/>
            <person name="Zhang D."/>
            <person name="Mao C.L."/>
            <person name="Liu Y.L."/>
            <person name="Hao S.J."/>
            <person name="Liu W.Q."/>
            <person name="Lv M.Q."/>
            <person name="Zhang H.B."/>
            <person name="Liu Y."/>
            <person name="Hu-Tang G.R."/>
            <person name="Wang J.P."/>
            <person name="Wang J.H."/>
            <person name="Sun Y.H."/>
            <person name="Ni S.B."/>
            <person name="Chen W.B."/>
            <person name="Zhang X.C."/>
            <person name="Jiao Y.N."/>
            <person name="Eichler E.E."/>
            <person name="Li G.H."/>
            <person name="Liu X."/>
            <person name="Gao L.Z."/>
        </authorList>
    </citation>
    <scope>NUCLEOTIDE SEQUENCE [LARGE SCALE GENOMIC DNA]</scope>
    <source>
        <strain evidence="2">cv. GT1</strain>
        <tissue evidence="1">Leaf</tissue>
    </source>
</reference>
<evidence type="ECO:0008006" key="3">
    <source>
        <dbReference type="Google" id="ProtNLM"/>
    </source>
</evidence>
<gene>
    <name evidence="1" type="ORF">GH714_025569</name>
</gene>
<comment type="caution">
    <text evidence="1">The sequence shown here is derived from an EMBL/GenBank/DDBJ whole genome shotgun (WGS) entry which is preliminary data.</text>
</comment>
<sequence>MVSTAVSENVSQRIVGSGLRRRGMTCVVLWMVWKNRNDVVWNHSNASAADLAGAYKSSFSMRPSPGVMKCNVDASLLQAMDKLGAGWVLRSSYGEYVEACRLNVWSYGPEDC</sequence>
<evidence type="ECO:0000313" key="2">
    <source>
        <dbReference type="Proteomes" id="UP000467840"/>
    </source>
</evidence>
<accession>A0A6A6MWU9</accession>
<evidence type="ECO:0000313" key="1">
    <source>
        <dbReference type="EMBL" id="KAF2317614.1"/>
    </source>
</evidence>
<organism evidence="1 2">
    <name type="scientific">Hevea brasiliensis</name>
    <name type="common">Para rubber tree</name>
    <name type="synonym">Siphonia brasiliensis</name>
    <dbReference type="NCBI Taxonomy" id="3981"/>
    <lineage>
        <taxon>Eukaryota</taxon>
        <taxon>Viridiplantae</taxon>
        <taxon>Streptophyta</taxon>
        <taxon>Embryophyta</taxon>
        <taxon>Tracheophyta</taxon>
        <taxon>Spermatophyta</taxon>
        <taxon>Magnoliopsida</taxon>
        <taxon>eudicotyledons</taxon>
        <taxon>Gunneridae</taxon>
        <taxon>Pentapetalae</taxon>
        <taxon>rosids</taxon>
        <taxon>fabids</taxon>
        <taxon>Malpighiales</taxon>
        <taxon>Euphorbiaceae</taxon>
        <taxon>Crotonoideae</taxon>
        <taxon>Micrandreae</taxon>
        <taxon>Hevea</taxon>
    </lineage>
</organism>
<name>A0A6A6MWU9_HEVBR</name>
<proteinExistence type="predicted"/>
<dbReference type="AlphaFoldDB" id="A0A6A6MWU9"/>
<keyword evidence="2" id="KW-1185">Reference proteome</keyword>